<proteinExistence type="inferred from homology"/>
<dbReference type="PANTHER" id="PTHR46494:SF1">
    <property type="entry name" value="CORA FAMILY METAL ION TRANSPORTER (EUROFUNG)"/>
    <property type="match status" value="1"/>
</dbReference>
<comment type="similarity">
    <text evidence="2">Belongs to the CorA metal ion transporter (MIT) (TC 1.A.35) family.</text>
</comment>
<dbReference type="InterPro" id="IPR002523">
    <property type="entry name" value="MgTranspt_CorA/ZnTranspt_ZntB"/>
</dbReference>
<dbReference type="PANTHER" id="PTHR46494">
    <property type="entry name" value="CORA FAMILY METAL ION TRANSPORTER (EUROFUNG)"/>
    <property type="match status" value="1"/>
</dbReference>
<keyword evidence="4" id="KW-1003">Cell membrane</keyword>
<protein>
    <submittedName>
        <fullName evidence="13">Mg2 transporter protein CorA family protein</fullName>
    </submittedName>
</protein>
<dbReference type="InterPro" id="IPR045863">
    <property type="entry name" value="CorA_TM1_TM2"/>
</dbReference>
<keyword evidence="14" id="KW-1185">Reference proteome</keyword>
<evidence type="ECO:0000256" key="2">
    <source>
        <dbReference type="ARBA" id="ARBA00009765"/>
    </source>
</evidence>
<dbReference type="EMBL" id="CP001618">
    <property type="protein sequence ID" value="ACQ80499.1"/>
    <property type="molecule type" value="Genomic_DNA"/>
</dbReference>
<dbReference type="FunFam" id="1.20.58.340:FF:000004">
    <property type="entry name" value="Magnesium transport protein CorA"/>
    <property type="match status" value="1"/>
</dbReference>
<dbReference type="HOGENOM" id="CLU_007127_0_2_11"/>
<dbReference type="Pfam" id="PF01544">
    <property type="entry name" value="CorA"/>
    <property type="match status" value="1"/>
</dbReference>
<comment type="subcellular location">
    <subcellularLocation>
        <location evidence="1">Cell membrane</location>
        <topology evidence="1">Multi-pass membrane protein</topology>
    </subcellularLocation>
</comment>
<evidence type="ECO:0000256" key="4">
    <source>
        <dbReference type="ARBA" id="ARBA00022475"/>
    </source>
</evidence>
<evidence type="ECO:0000256" key="3">
    <source>
        <dbReference type="ARBA" id="ARBA00022448"/>
    </source>
</evidence>
<gene>
    <name evidence="13" type="ordered locus">Bcav_2248</name>
</gene>
<reference evidence="13 14" key="1">
    <citation type="journal article" date="2009" name="Stand. Genomic Sci.">
        <title>Complete genome sequence of Beutenbergia cavernae type strain (HKI 0122).</title>
        <authorList>
            <person name="Land M."/>
            <person name="Pukall R."/>
            <person name="Abt B."/>
            <person name="Goker M."/>
            <person name="Rohde M."/>
            <person name="Glavina Del Rio T."/>
            <person name="Tice H."/>
            <person name="Copeland A."/>
            <person name="Cheng J.F."/>
            <person name="Lucas S."/>
            <person name="Chen F."/>
            <person name="Nolan M."/>
            <person name="Bruce D."/>
            <person name="Goodwin L."/>
            <person name="Pitluck S."/>
            <person name="Ivanova N."/>
            <person name="Mavromatis K."/>
            <person name="Ovchinnikova G."/>
            <person name="Pati A."/>
            <person name="Chen A."/>
            <person name="Palaniappan K."/>
            <person name="Hauser L."/>
            <person name="Chang Y.J."/>
            <person name="Jefferies C.C."/>
            <person name="Saunders E."/>
            <person name="Brettin T."/>
            <person name="Detter J.C."/>
            <person name="Han C."/>
            <person name="Chain P."/>
            <person name="Bristow J."/>
            <person name="Eisen J.A."/>
            <person name="Markowitz V."/>
            <person name="Hugenholtz P."/>
            <person name="Kyrpides N.C."/>
            <person name="Klenk H.P."/>
            <person name="Lapidus A."/>
        </authorList>
    </citation>
    <scope>NUCLEOTIDE SEQUENCE [LARGE SCALE GENOMIC DNA]</scope>
    <source>
        <strain evidence="14">ATCC BAA-8 / DSM 12333 / NBRC 16432</strain>
    </source>
</reference>
<evidence type="ECO:0000313" key="13">
    <source>
        <dbReference type="EMBL" id="ACQ80499.1"/>
    </source>
</evidence>
<keyword evidence="3" id="KW-0813">Transport</keyword>
<accession>C5BVB2</accession>
<dbReference type="RefSeq" id="WP_015882739.1">
    <property type="nucleotide sequence ID" value="NC_012669.1"/>
</dbReference>
<evidence type="ECO:0000256" key="11">
    <source>
        <dbReference type="ARBA" id="ARBA00045497"/>
    </source>
</evidence>
<evidence type="ECO:0000256" key="9">
    <source>
        <dbReference type="ARBA" id="ARBA00023136"/>
    </source>
</evidence>
<dbReference type="Gene3D" id="1.20.58.340">
    <property type="entry name" value="Magnesium transport protein CorA, transmembrane region"/>
    <property type="match status" value="2"/>
</dbReference>
<keyword evidence="6" id="KW-0460">Magnesium</keyword>
<feature type="transmembrane region" description="Helical" evidence="12">
    <location>
        <begin position="269"/>
        <end position="288"/>
    </location>
</feature>
<feature type="transmembrane region" description="Helical" evidence="12">
    <location>
        <begin position="300"/>
        <end position="320"/>
    </location>
</feature>
<sequence length="326" mass="35121">MRHAFALTPGGVDAVDGDDSAVPGNGGAGRWTTLVLPSDPELAPRELTAALEDAGLPDAADLAARTLDPRQHATSGTSDVIVLHVPMLTYDSSHDEIRAEKVVVICSRDAVVTASRSAAILDDVVDQVCDAPAPNGAGPYWVLRHVLAIAADTASGAEEDVDARTAALERLVFSQEHADPVAALYRVKRAIATARRSLDPLVTRIELVVDDEDLVDRLPEGAEQGLRRLGAALDRVNRALESDDRLLGDMLTAHLTLVQVQQNEDMRKISAYAALITVPTLIAGIYGMNFDHMPELTWTFGYPLAVALMVAVVLGLRRWFRRSGWL</sequence>
<dbReference type="eggNOG" id="COG0598">
    <property type="taxonomic scope" value="Bacteria"/>
</dbReference>
<evidence type="ECO:0000256" key="1">
    <source>
        <dbReference type="ARBA" id="ARBA00004651"/>
    </source>
</evidence>
<dbReference type="CDD" id="cd12830">
    <property type="entry name" value="MtCorA-like"/>
    <property type="match status" value="1"/>
</dbReference>
<evidence type="ECO:0000313" key="14">
    <source>
        <dbReference type="Proteomes" id="UP000007962"/>
    </source>
</evidence>
<name>C5BVB2_BEUC1</name>
<dbReference type="InterPro" id="IPR045861">
    <property type="entry name" value="CorA_cytoplasmic_dom"/>
</dbReference>
<dbReference type="GO" id="GO:0015087">
    <property type="term" value="F:cobalt ion transmembrane transporter activity"/>
    <property type="evidence" value="ECO:0007669"/>
    <property type="project" value="TreeGrafter"/>
</dbReference>
<evidence type="ECO:0000256" key="12">
    <source>
        <dbReference type="SAM" id="Phobius"/>
    </source>
</evidence>
<evidence type="ECO:0000256" key="6">
    <source>
        <dbReference type="ARBA" id="ARBA00022842"/>
    </source>
</evidence>
<evidence type="ECO:0000256" key="7">
    <source>
        <dbReference type="ARBA" id="ARBA00022989"/>
    </source>
</evidence>
<keyword evidence="8" id="KW-0406">Ion transport</keyword>
<evidence type="ECO:0000256" key="5">
    <source>
        <dbReference type="ARBA" id="ARBA00022692"/>
    </source>
</evidence>
<dbReference type="STRING" id="471853.Bcav_2248"/>
<dbReference type="KEGG" id="bcv:Bcav_2248"/>
<dbReference type="GO" id="GO:0015095">
    <property type="term" value="F:magnesium ion transmembrane transporter activity"/>
    <property type="evidence" value="ECO:0007669"/>
    <property type="project" value="TreeGrafter"/>
</dbReference>
<dbReference type="SUPFAM" id="SSF143865">
    <property type="entry name" value="CorA soluble domain-like"/>
    <property type="match status" value="1"/>
</dbReference>
<evidence type="ECO:0000256" key="8">
    <source>
        <dbReference type="ARBA" id="ARBA00023065"/>
    </source>
</evidence>
<comment type="catalytic activity">
    <reaction evidence="10">
        <text>Mg(2+)(in) = Mg(2+)(out)</text>
        <dbReference type="Rhea" id="RHEA:29827"/>
        <dbReference type="ChEBI" id="CHEBI:18420"/>
    </reaction>
</comment>
<keyword evidence="7 12" id="KW-1133">Transmembrane helix</keyword>
<dbReference type="AlphaFoldDB" id="C5BVB2"/>
<dbReference type="GO" id="GO:0005886">
    <property type="term" value="C:plasma membrane"/>
    <property type="evidence" value="ECO:0007669"/>
    <property type="project" value="UniProtKB-SubCell"/>
</dbReference>
<keyword evidence="9 12" id="KW-0472">Membrane</keyword>
<dbReference type="SUPFAM" id="SSF144083">
    <property type="entry name" value="Magnesium transport protein CorA, transmembrane region"/>
    <property type="match status" value="1"/>
</dbReference>
<dbReference type="GO" id="GO:0050897">
    <property type="term" value="F:cobalt ion binding"/>
    <property type="evidence" value="ECO:0007669"/>
    <property type="project" value="TreeGrafter"/>
</dbReference>
<evidence type="ECO:0000256" key="10">
    <source>
        <dbReference type="ARBA" id="ARBA00034269"/>
    </source>
</evidence>
<comment type="function">
    <text evidence="11">Mediates influx of magnesium ions. Alternates between open and closed states. Activated by low cytoplasmic Mg(2+) levels. Inactive when cytoplasmic Mg(2+) levels are high.</text>
</comment>
<dbReference type="Proteomes" id="UP000007962">
    <property type="component" value="Chromosome"/>
</dbReference>
<organism evidence="13 14">
    <name type="scientific">Beutenbergia cavernae (strain ATCC BAA-8 / DSM 12333 / CCUG 43141 / JCM 11478 / NBRC 16432 / NCIMB 13614 / HKI 0122)</name>
    <dbReference type="NCBI Taxonomy" id="471853"/>
    <lineage>
        <taxon>Bacteria</taxon>
        <taxon>Bacillati</taxon>
        <taxon>Actinomycetota</taxon>
        <taxon>Actinomycetes</taxon>
        <taxon>Micrococcales</taxon>
        <taxon>Beutenbergiaceae</taxon>
        <taxon>Beutenbergia</taxon>
    </lineage>
</organism>
<keyword evidence="5 12" id="KW-0812">Transmembrane</keyword>
<dbReference type="GO" id="GO:0000287">
    <property type="term" value="F:magnesium ion binding"/>
    <property type="evidence" value="ECO:0007669"/>
    <property type="project" value="TreeGrafter"/>
</dbReference>